<accession>D3Q021</accession>
<protein>
    <submittedName>
        <fullName evidence="2">Uncharacterized protein</fullName>
    </submittedName>
</protein>
<dbReference type="AlphaFoldDB" id="D3Q021"/>
<proteinExistence type="predicted"/>
<feature type="region of interest" description="Disordered" evidence="1">
    <location>
        <begin position="28"/>
        <end position="49"/>
    </location>
</feature>
<keyword evidence="3" id="KW-1185">Reference proteome</keyword>
<dbReference type="KEGG" id="sna:Snas_5922"/>
<evidence type="ECO:0000313" key="2">
    <source>
        <dbReference type="EMBL" id="ADD45550.1"/>
    </source>
</evidence>
<dbReference type="STRING" id="446470.Snas_5922"/>
<gene>
    <name evidence="2" type="ordered locus">Snas_5922</name>
</gene>
<reference evidence="2 3" key="1">
    <citation type="journal article" date="2009" name="Stand. Genomic Sci.">
        <title>Complete genome sequence of Stackebrandtia nassauensis type strain (LLR-40K-21).</title>
        <authorList>
            <person name="Munk C."/>
            <person name="Lapidus A."/>
            <person name="Copeland A."/>
            <person name="Jando M."/>
            <person name="Mayilraj S."/>
            <person name="Glavina Del Rio T."/>
            <person name="Nolan M."/>
            <person name="Chen F."/>
            <person name="Lucas S."/>
            <person name="Tice H."/>
            <person name="Cheng J.F."/>
            <person name="Han C."/>
            <person name="Detter J.C."/>
            <person name="Bruce D."/>
            <person name="Goodwin L."/>
            <person name="Chain P."/>
            <person name="Pitluck S."/>
            <person name="Goker M."/>
            <person name="Ovchinikova G."/>
            <person name="Pati A."/>
            <person name="Ivanova N."/>
            <person name="Mavromatis K."/>
            <person name="Chen A."/>
            <person name="Palaniappan K."/>
            <person name="Land M."/>
            <person name="Hauser L."/>
            <person name="Chang Y.J."/>
            <person name="Jeffries C.D."/>
            <person name="Bristow J."/>
            <person name="Eisen J.A."/>
            <person name="Markowitz V."/>
            <person name="Hugenholtz P."/>
            <person name="Kyrpides N.C."/>
            <person name="Klenk H.P."/>
        </authorList>
    </citation>
    <scope>NUCLEOTIDE SEQUENCE [LARGE SCALE GENOMIC DNA]</scope>
    <source>
        <strain evidence="3">DSM 44728 / CIP 108903 / NRRL B-16338 / NBRC 102104 / LLR-40K-21</strain>
    </source>
</reference>
<evidence type="ECO:0000313" key="3">
    <source>
        <dbReference type="Proteomes" id="UP000000844"/>
    </source>
</evidence>
<dbReference type="RefSeq" id="WP_013021121.1">
    <property type="nucleotide sequence ID" value="NC_013947.1"/>
</dbReference>
<dbReference type="EMBL" id="CP001778">
    <property type="protein sequence ID" value="ADD45550.1"/>
    <property type="molecule type" value="Genomic_DNA"/>
</dbReference>
<sequence length="49" mass="5581">MVSWEAPDAPENLFHSFTVEIWLDEGSHTGDTAHRTGSQSWKFYGSPRD</sequence>
<name>D3Q021_STANL</name>
<evidence type="ECO:0000256" key="1">
    <source>
        <dbReference type="SAM" id="MobiDB-lite"/>
    </source>
</evidence>
<dbReference type="Proteomes" id="UP000000844">
    <property type="component" value="Chromosome"/>
</dbReference>
<dbReference type="HOGENOM" id="CLU_3140949_0_0_11"/>
<organism evidence="2 3">
    <name type="scientific">Stackebrandtia nassauensis (strain DSM 44728 / CIP 108903 / NRRL B-16338 / NBRC 102104 / LLR-40K-21)</name>
    <dbReference type="NCBI Taxonomy" id="446470"/>
    <lineage>
        <taxon>Bacteria</taxon>
        <taxon>Bacillati</taxon>
        <taxon>Actinomycetota</taxon>
        <taxon>Actinomycetes</taxon>
        <taxon>Glycomycetales</taxon>
        <taxon>Glycomycetaceae</taxon>
        <taxon>Stackebrandtia</taxon>
    </lineage>
</organism>